<evidence type="ECO:0000259" key="1">
    <source>
        <dbReference type="Pfam" id="PF19006"/>
    </source>
</evidence>
<reference evidence="2 3" key="1">
    <citation type="journal article" date="2013" name="Nat. Genet.">
        <title>The genome of the hydatid tapeworm Echinococcus granulosus.</title>
        <authorList>
            <person name="Zheng H."/>
            <person name="Zhang W."/>
            <person name="Zhang L."/>
            <person name="Zhang Z."/>
            <person name="Li J."/>
            <person name="Lu G."/>
            <person name="Zhu Y."/>
            <person name="Wang Y."/>
            <person name="Huang Y."/>
            <person name="Liu J."/>
            <person name="Kang H."/>
            <person name="Chen J."/>
            <person name="Wang L."/>
            <person name="Chen A."/>
            <person name="Yu S."/>
            <person name="Gao Z."/>
            <person name="Jin L."/>
            <person name="Gu W."/>
            <person name="Wang Z."/>
            <person name="Zhao L."/>
            <person name="Shi B."/>
            <person name="Wen H."/>
            <person name="Lin R."/>
            <person name="Jones M.K."/>
            <person name="Brejova B."/>
            <person name="Vinar T."/>
            <person name="Zhao G."/>
            <person name="McManus D.P."/>
            <person name="Chen Z."/>
            <person name="Zhou Y."/>
            <person name="Wang S."/>
        </authorList>
    </citation>
    <scope>NUCLEOTIDE SEQUENCE [LARGE SCALE GENOMIC DNA]</scope>
</reference>
<dbReference type="OrthoDB" id="6274470at2759"/>
<evidence type="ECO:0000313" key="3">
    <source>
        <dbReference type="Proteomes" id="UP000019149"/>
    </source>
</evidence>
<dbReference type="OMA" id="DPNSMHI"/>
<name>W6UES2_ECHGR</name>
<evidence type="ECO:0000313" key="2">
    <source>
        <dbReference type="EMBL" id="EUB56602.1"/>
    </source>
</evidence>
<accession>W6UES2</accession>
<proteinExistence type="predicted"/>
<dbReference type="CTD" id="36344283"/>
<comment type="caution">
    <text evidence="2">The sequence shown here is derived from an EMBL/GenBank/DDBJ whole genome shotgun (WGS) entry which is preliminary data.</text>
</comment>
<dbReference type="EMBL" id="APAU02000110">
    <property type="protein sequence ID" value="EUB56602.1"/>
    <property type="molecule type" value="Genomic_DNA"/>
</dbReference>
<dbReference type="GeneID" id="36344283"/>
<dbReference type="AlphaFoldDB" id="W6UES2"/>
<feature type="domain" description="DUF5735" evidence="1">
    <location>
        <begin position="66"/>
        <end position="203"/>
    </location>
</feature>
<sequence>MGYRTTWSSGGRDCAVDTRPLFATLNYVVERCGRTDEEYFASGIEFGILTQPSDLGFEKYVEPSSETRSIFFIQPTKSGFIEANIGGVESRHDYNMSSISVFLSDHLVTMQGNYISDLFTLCSVENAHLVAKSNAVLLCHFDVSMPSYDGYIFSSSSCLIHCAKETECAAKIDLDFLRRQAQISVPNKSELTISYNVTALDVNSLSSQSAIIERDDVTNSLIYKHMKLPSVYVQRRPDTEFLTLLTNKNGYPSIQLEAPRISDAKYFDLVILQTSSTSVWKMKLKFVFSSQLRFLWAKEKEGGVWKLQGTPSPRGLTVKLRQRSLPQLHSPSASTLDDVNDSIQANTLEESILIRRTATQIGLLRFERVMKNSNRPSQSVVESFTHLPTSLPHISDVDDDPEIEDTEELNVIKVRVTGIDWPKGMANASRLPGATGRLVRLPIPETLPDPNSMHIFVQFQEFLMPQMQRLDSFAKSSQRPCDMEGSELLAHKETERPLQLNLCLDLSAHREKPSKQYKIMSFSNFETGDFLMAQDASMEVDCSIVDLSSGM</sequence>
<gene>
    <name evidence="2" type="ORF">EGR_08568</name>
</gene>
<organism evidence="2 3">
    <name type="scientific">Echinococcus granulosus</name>
    <name type="common">Hydatid tapeworm</name>
    <dbReference type="NCBI Taxonomy" id="6210"/>
    <lineage>
        <taxon>Eukaryota</taxon>
        <taxon>Metazoa</taxon>
        <taxon>Spiralia</taxon>
        <taxon>Lophotrochozoa</taxon>
        <taxon>Platyhelminthes</taxon>
        <taxon>Cestoda</taxon>
        <taxon>Eucestoda</taxon>
        <taxon>Cyclophyllidea</taxon>
        <taxon>Taeniidae</taxon>
        <taxon>Echinococcus</taxon>
        <taxon>Echinococcus granulosus group</taxon>
    </lineage>
</organism>
<dbReference type="KEGG" id="egl:EGR_08568"/>
<keyword evidence="3" id="KW-1185">Reference proteome</keyword>
<dbReference type="Pfam" id="PF19006">
    <property type="entry name" value="DUF5735"/>
    <property type="match status" value="1"/>
</dbReference>
<dbReference type="InterPro" id="IPR043793">
    <property type="entry name" value="DUF5735"/>
</dbReference>
<dbReference type="RefSeq" id="XP_024347798.1">
    <property type="nucleotide sequence ID" value="XM_024497817.1"/>
</dbReference>
<dbReference type="Proteomes" id="UP000019149">
    <property type="component" value="Unassembled WGS sequence"/>
</dbReference>
<protein>
    <recommendedName>
        <fullName evidence="1">DUF5735 domain-containing protein</fullName>
    </recommendedName>
</protein>